<reference evidence="4" key="1">
    <citation type="submission" date="2013-07" db="EMBL/GenBank/DDBJ databases">
        <title>The Genome Sequence of Cryptococcus dejecticola CBS10117.</title>
        <authorList>
            <consortium name="The Broad Institute Genome Sequencing Platform"/>
            <person name="Cuomo C."/>
            <person name="Litvintseva A."/>
            <person name="Chen Y."/>
            <person name="Heitman J."/>
            <person name="Sun S."/>
            <person name="Springer D."/>
            <person name="Dromer F."/>
            <person name="Young S.K."/>
            <person name="Zeng Q."/>
            <person name="Gargeya S."/>
            <person name="Fitzgerald M."/>
            <person name="Abouelleil A."/>
            <person name="Alvarado L."/>
            <person name="Berlin A.M."/>
            <person name="Chapman S.B."/>
            <person name="Dewar J."/>
            <person name="Goldberg J."/>
            <person name="Griggs A."/>
            <person name="Gujja S."/>
            <person name="Hansen M."/>
            <person name="Howarth C."/>
            <person name="Imamovic A."/>
            <person name="Larimer J."/>
            <person name="McCowan C."/>
            <person name="Murphy C."/>
            <person name="Pearson M."/>
            <person name="Priest M."/>
            <person name="Roberts A."/>
            <person name="Saif S."/>
            <person name="Shea T."/>
            <person name="Sykes S."/>
            <person name="Wortman J."/>
            <person name="Nusbaum C."/>
            <person name="Birren B."/>
        </authorList>
    </citation>
    <scope>NUCLEOTIDE SEQUENCE [LARGE SCALE GENOMIC DNA]</scope>
    <source>
        <strain evidence="4">CBS 10117</strain>
    </source>
</reference>
<dbReference type="Gene3D" id="3.90.25.10">
    <property type="entry name" value="UDP-galactose 4-epimerase, domain 1"/>
    <property type="match status" value="1"/>
</dbReference>
<dbReference type="EMBL" id="CP144537">
    <property type="protein sequence ID" value="WWC63936.1"/>
    <property type="molecule type" value="Genomic_DNA"/>
</dbReference>
<protein>
    <recommendedName>
        <fullName evidence="3">NmrA-like domain-containing protein</fullName>
    </recommendedName>
</protein>
<keyword evidence="6" id="KW-1185">Reference proteome</keyword>
<dbReference type="Proteomes" id="UP000078595">
    <property type="component" value="Chromosome 8"/>
</dbReference>
<dbReference type="STRING" id="1296121.A0A1A5ZUE9"/>
<comment type="similarity">
    <text evidence="1">Belongs to the NmrA-type oxidoreductase family.</text>
</comment>
<organism evidence="4">
    <name type="scientific">Kwoniella dejecticola CBS 10117</name>
    <dbReference type="NCBI Taxonomy" id="1296121"/>
    <lineage>
        <taxon>Eukaryota</taxon>
        <taxon>Fungi</taxon>
        <taxon>Dikarya</taxon>
        <taxon>Basidiomycota</taxon>
        <taxon>Agaricomycotina</taxon>
        <taxon>Tremellomycetes</taxon>
        <taxon>Tremellales</taxon>
        <taxon>Cryptococcaceae</taxon>
        <taxon>Kwoniella</taxon>
    </lineage>
</organism>
<proteinExistence type="inferred from homology"/>
<evidence type="ECO:0000256" key="2">
    <source>
        <dbReference type="ARBA" id="ARBA00022857"/>
    </source>
</evidence>
<dbReference type="PANTHER" id="PTHR42748">
    <property type="entry name" value="NITROGEN METABOLITE REPRESSION PROTEIN NMRA FAMILY MEMBER"/>
    <property type="match status" value="1"/>
</dbReference>
<dbReference type="VEuPathDB" id="FungiDB:I303_08201"/>
<evidence type="ECO:0000313" key="6">
    <source>
        <dbReference type="Proteomes" id="UP000078595"/>
    </source>
</evidence>
<dbReference type="InterPro" id="IPR051164">
    <property type="entry name" value="NmrA-like_oxidored"/>
</dbReference>
<dbReference type="Gene3D" id="3.40.50.720">
    <property type="entry name" value="NAD(P)-binding Rossmann-like Domain"/>
    <property type="match status" value="1"/>
</dbReference>
<dbReference type="GeneID" id="28971900"/>
<accession>A0A1A5ZUE9</accession>
<evidence type="ECO:0000256" key="1">
    <source>
        <dbReference type="ARBA" id="ARBA00006328"/>
    </source>
</evidence>
<dbReference type="Pfam" id="PF05368">
    <property type="entry name" value="NmrA"/>
    <property type="match status" value="1"/>
</dbReference>
<reference evidence="5" key="2">
    <citation type="submission" date="2013-07" db="EMBL/GenBank/DDBJ databases">
        <authorList>
            <consortium name="The Broad Institute Genome Sequencing Platform"/>
            <person name="Cuomo C."/>
            <person name="Litvintseva A."/>
            <person name="Chen Y."/>
            <person name="Heitman J."/>
            <person name="Sun S."/>
            <person name="Springer D."/>
            <person name="Dromer F."/>
            <person name="Young S.K."/>
            <person name="Zeng Q."/>
            <person name="Gargeya S."/>
            <person name="Fitzgerald M."/>
            <person name="Abouelleil A."/>
            <person name="Alvarado L."/>
            <person name="Berlin A.M."/>
            <person name="Chapman S.B."/>
            <person name="Dewar J."/>
            <person name="Goldberg J."/>
            <person name="Griggs A."/>
            <person name="Gujja S."/>
            <person name="Hansen M."/>
            <person name="Howarth C."/>
            <person name="Imamovic A."/>
            <person name="Larimer J."/>
            <person name="McCowan C."/>
            <person name="Murphy C."/>
            <person name="Pearson M."/>
            <person name="Priest M."/>
            <person name="Roberts A."/>
            <person name="Saif S."/>
            <person name="Shea T."/>
            <person name="Sykes S."/>
            <person name="Wortman J."/>
            <person name="Nusbaum C."/>
            <person name="Birren B."/>
        </authorList>
    </citation>
    <scope>NUCLEOTIDE SEQUENCE</scope>
    <source>
        <strain evidence="5">CBS 10117</strain>
    </source>
</reference>
<dbReference type="EMBL" id="KI894037">
    <property type="protein sequence ID" value="OBR81431.1"/>
    <property type="molecule type" value="Genomic_DNA"/>
</dbReference>
<dbReference type="InterPro" id="IPR008030">
    <property type="entry name" value="NmrA-like"/>
</dbReference>
<sequence>MSTSKHYVIFGATGKQGGAVVKWLAPSHTELSIFAVTRDPSSSKAQSLASLTNVHLIQGDASNAETVFKSAESKIDGVFFVNVGYDAASQLEQGKTAIDLAKKYQAGHFVFSSTDFSGHREKDTGIAAIEAKKLTEDHLVASGLTYTIIRPVGFLENLFLPGYIDAIPHFWPPHLLKSGIRTDDIGRAASEILLDPRRFGGKTIGLSGYEGSPQDWMDAWQSVTGEDLRQREKKMSGGMDEERIKLLKFIMLNQNDARVADTKALFPWVSDLSSFLVDAKKNSLI</sequence>
<gene>
    <name evidence="4" type="ORF">I303_08201</name>
    <name evidence="5" type="ORF">I303_106542</name>
</gene>
<dbReference type="PANTHER" id="PTHR42748:SF7">
    <property type="entry name" value="NMRA LIKE REDOX SENSOR 1-RELATED"/>
    <property type="match status" value="1"/>
</dbReference>
<dbReference type="AlphaFoldDB" id="A0A1A5ZUE9"/>
<reference evidence="5" key="3">
    <citation type="submission" date="2024-02" db="EMBL/GenBank/DDBJ databases">
        <title>Comparative genomics of Cryptococcus and Kwoniella reveals pathogenesis evolution and contrasting modes of karyotype evolution via chromosome fusion or intercentromeric recombination.</title>
        <authorList>
            <person name="Coelho M.A."/>
            <person name="David-Palma M."/>
            <person name="Shea T."/>
            <person name="Bowers K."/>
            <person name="McGinley-Smith S."/>
            <person name="Mohammad A.W."/>
            <person name="Gnirke A."/>
            <person name="Yurkov A.M."/>
            <person name="Nowrousian M."/>
            <person name="Sun S."/>
            <person name="Cuomo C.A."/>
            <person name="Heitman J."/>
        </authorList>
    </citation>
    <scope>NUCLEOTIDE SEQUENCE</scope>
    <source>
        <strain evidence="5">CBS 10117</strain>
    </source>
</reference>
<keyword evidence="2" id="KW-0521">NADP</keyword>
<dbReference type="InterPro" id="IPR036291">
    <property type="entry name" value="NAD(P)-bd_dom_sf"/>
</dbReference>
<dbReference type="OrthoDB" id="9997102at2759"/>
<dbReference type="KEGG" id="kdj:28971900"/>
<evidence type="ECO:0000259" key="3">
    <source>
        <dbReference type="Pfam" id="PF05368"/>
    </source>
</evidence>
<dbReference type="SUPFAM" id="SSF51735">
    <property type="entry name" value="NAD(P)-binding Rossmann-fold domains"/>
    <property type="match status" value="1"/>
</dbReference>
<evidence type="ECO:0000313" key="4">
    <source>
        <dbReference type="EMBL" id="OBR81431.1"/>
    </source>
</evidence>
<dbReference type="RefSeq" id="XP_018259273.1">
    <property type="nucleotide sequence ID" value="XM_018411461.1"/>
</dbReference>
<feature type="domain" description="NmrA-like" evidence="3">
    <location>
        <begin position="5"/>
        <end position="230"/>
    </location>
</feature>
<dbReference type="GO" id="GO:0005634">
    <property type="term" value="C:nucleus"/>
    <property type="evidence" value="ECO:0007669"/>
    <property type="project" value="TreeGrafter"/>
</dbReference>
<evidence type="ECO:0000313" key="5">
    <source>
        <dbReference type="EMBL" id="WWC63936.1"/>
    </source>
</evidence>
<name>A0A1A5ZUE9_9TREE</name>